<dbReference type="EMBL" id="AZDK01000018">
    <property type="protein sequence ID" value="KRK59570.1"/>
    <property type="molecule type" value="Genomic_DNA"/>
</dbReference>
<organism evidence="10 12">
    <name type="scientific">Limosilactobacillus antri DSM 16041</name>
    <dbReference type="NCBI Taxonomy" id="525309"/>
    <lineage>
        <taxon>Bacteria</taxon>
        <taxon>Bacillati</taxon>
        <taxon>Bacillota</taxon>
        <taxon>Bacilli</taxon>
        <taxon>Lactobacillales</taxon>
        <taxon>Lactobacillaceae</taxon>
        <taxon>Limosilactobacillus</taxon>
    </lineage>
</organism>
<sequence>MLKNKLKTTLITTVAVSALGLAGTLVTATPVYAAATVGGTTANSQDVVQTTTEAQTYGELVTINDQTIRQNHAEELTTPVIANPTTAESSQGGTSLAVVPAGIKTSWAAPQQLMADVAQPGNHQEGVVVAFPDGSTKTLGMALHVLGDEQYTGQTKQSQLTPSDRADLGNPGTELATASKNSSPLAAPVKNGAGSGANPAGSRLVTDKALANNQLPQTGVDQGKSLLSLALMTVMAMLGLVVTNRRAGKR</sequence>
<keyword evidence="2" id="KW-0964">Secreted</keyword>
<dbReference type="EMBL" id="ACLL01000067">
    <property type="protein sequence ID" value="EEW52703.1"/>
    <property type="molecule type" value="Genomic_DNA"/>
</dbReference>
<feature type="domain" description="Rib" evidence="9">
    <location>
        <begin position="86"/>
        <end position="145"/>
    </location>
</feature>
<evidence type="ECO:0000313" key="13">
    <source>
        <dbReference type="Proteomes" id="UP000051883"/>
    </source>
</evidence>
<feature type="domain" description="Gram-positive cocci surface proteins LPxTG" evidence="8">
    <location>
        <begin position="212"/>
        <end position="246"/>
    </location>
</feature>
<dbReference type="Proteomes" id="UP000051883">
    <property type="component" value="Unassembled WGS sequence"/>
</dbReference>
<evidence type="ECO:0000313" key="10">
    <source>
        <dbReference type="EMBL" id="EEW52703.1"/>
    </source>
</evidence>
<keyword evidence="6" id="KW-1133">Transmembrane helix</keyword>
<dbReference type="Pfam" id="PF08428">
    <property type="entry name" value="Rib"/>
    <property type="match status" value="1"/>
</dbReference>
<feature type="region of interest" description="Disordered" evidence="5">
    <location>
        <begin position="152"/>
        <end position="201"/>
    </location>
</feature>
<reference evidence="11 13" key="2">
    <citation type="journal article" date="2015" name="Genome Announc.">
        <title>Expanding the biotechnology potential of lactobacilli through comparative genomics of 213 strains and associated genera.</title>
        <authorList>
            <person name="Sun Z."/>
            <person name="Harris H.M."/>
            <person name="McCann A."/>
            <person name="Guo C."/>
            <person name="Argimon S."/>
            <person name="Zhang W."/>
            <person name="Yang X."/>
            <person name="Jeffery I.B."/>
            <person name="Cooney J.C."/>
            <person name="Kagawa T.F."/>
            <person name="Liu W."/>
            <person name="Song Y."/>
            <person name="Salvetti E."/>
            <person name="Wrobel A."/>
            <person name="Rasinkangas P."/>
            <person name="Parkhill J."/>
            <person name="Rea M.C."/>
            <person name="O'Sullivan O."/>
            <person name="Ritari J."/>
            <person name="Douillard F.P."/>
            <person name="Paul Ross R."/>
            <person name="Yang R."/>
            <person name="Briner A.E."/>
            <person name="Felis G.E."/>
            <person name="de Vos W.M."/>
            <person name="Barrangou R."/>
            <person name="Klaenhammer T.R."/>
            <person name="Caufield P.W."/>
            <person name="Cui Y."/>
            <person name="Zhang H."/>
            <person name="O'Toole P.W."/>
        </authorList>
    </citation>
    <scope>NUCLEOTIDE SEQUENCE [LARGE SCALE GENOMIC DNA]</scope>
    <source>
        <strain evidence="11 13">DSM 16041</strain>
    </source>
</reference>
<protein>
    <submittedName>
        <fullName evidence="10">LPXTG-motif cell wall anchor domain protein</fullName>
    </submittedName>
</protein>
<keyword evidence="6" id="KW-0812">Transmembrane</keyword>
<dbReference type="eggNOG" id="ENOG5030B31">
    <property type="taxonomic scope" value="Bacteria"/>
</dbReference>
<feature type="signal peptide" evidence="7">
    <location>
        <begin position="1"/>
        <end position="33"/>
    </location>
</feature>
<dbReference type="OrthoDB" id="9941407at2"/>
<evidence type="ECO:0000256" key="7">
    <source>
        <dbReference type="SAM" id="SignalP"/>
    </source>
</evidence>
<keyword evidence="3 7" id="KW-0732">Signal</keyword>
<evidence type="ECO:0000259" key="8">
    <source>
        <dbReference type="Pfam" id="PF00746"/>
    </source>
</evidence>
<evidence type="ECO:0000256" key="4">
    <source>
        <dbReference type="ARBA" id="ARBA00023088"/>
    </source>
</evidence>
<evidence type="ECO:0000256" key="6">
    <source>
        <dbReference type="SAM" id="Phobius"/>
    </source>
</evidence>
<keyword evidence="1" id="KW-0134">Cell wall</keyword>
<dbReference type="AlphaFoldDB" id="C8P9Y1"/>
<comment type="caution">
    <text evidence="10">The sequence shown here is derived from an EMBL/GenBank/DDBJ whole genome shotgun (WGS) entry which is preliminary data.</text>
</comment>
<gene>
    <name evidence="11" type="ORF">FC31_GL000590</name>
    <name evidence="10" type="ORF">HMPREF0494_2125</name>
</gene>
<evidence type="ECO:0000256" key="3">
    <source>
        <dbReference type="ARBA" id="ARBA00022729"/>
    </source>
</evidence>
<evidence type="ECO:0000259" key="9">
    <source>
        <dbReference type="Pfam" id="PF08428"/>
    </source>
</evidence>
<dbReference type="InterPro" id="IPR019931">
    <property type="entry name" value="LPXTG_anchor"/>
</dbReference>
<accession>C8P9Y1</accession>
<evidence type="ECO:0000256" key="2">
    <source>
        <dbReference type="ARBA" id="ARBA00022525"/>
    </source>
</evidence>
<dbReference type="HOGENOM" id="CLU_1110289_0_0_9"/>
<keyword evidence="13" id="KW-1185">Reference proteome</keyword>
<keyword evidence="6" id="KW-0472">Membrane</keyword>
<name>C8P9Y1_9LACO</name>
<reference evidence="10 12" key="1">
    <citation type="submission" date="2009-09" db="EMBL/GenBank/DDBJ databases">
        <authorList>
            <person name="Qin X."/>
            <person name="Bachman B."/>
            <person name="Battles P."/>
            <person name="Bell A."/>
            <person name="Bess C."/>
            <person name="Bickham C."/>
            <person name="Chaboub L."/>
            <person name="Chen D."/>
            <person name="Coyle M."/>
            <person name="Deiros D.R."/>
            <person name="Dinh H."/>
            <person name="Forbes L."/>
            <person name="Fowler G."/>
            <person name="Francisco L."/>
            <person name="Fu Q."/>
            <person name="Gubbala S."/>
            <person name="Hale W."/>
            <person name="Han Y."/>
            <person name="Hemphill L."/>
            <person name="Highlander S.K."/>
            <person name="Hirani K."/>
            <person name="Hogues M."/>
            <person name="Jackson L."/>
            <person name="Jakkamsetti A."/>
            <person name="Javaid M."/>
            <person name="Jiang H."/>
            <person name="Korchina V."/>
            <person name="Kovar C."/>
            <person name="Lara F."/>
            <person name="Lee S."/>
            <person name="Mata R."/>
            <person name="Mathew T."/>
            <person name="Moen C."/>
            <person name="Morales K."/>
            <person name="Munidasa M."/>
            <person name="Nazareth L."/>
            <person name="Ngo R."/>
            <person name="Nguyen L."/>
            <person name="Okwuonu G."/>
            <person name="Ongeri F."/>
            <person name="Patil S."/>
            <person name="Petrosino J."/>
            <person name="Pham C."/>
            <person name="Pham P."/>
            <person name="Pu L.-L."/>
            <person name="Puazo M."/>
            <person name="Raj R."/>
            <person name="Reid J."/>
            <person name="Rouhana J."/>
            <person name="Saada N."/>
            <person name="Shang Y."/>
            <person name="Simmons D."/>
            <person name="Thornton R."/>
            <person name="Warren J."/>
            <person name="Weissenberger G."/>
            <person name="Zhang J."/>
            <person name="Zhang L."/>
            <person name="Zhou C."/>
            <person name="Zhu D."/>
            <person name="Muzny D."/>
            <person name="Worley K."/>
            <person name="Gibbs R."/>
        </authorList>
    </citation>
    <scope>NUCLEOTIDE SEQUENCE [LARGE SCALE GENOMIC DNA]</scope>
    <source>
        <strain evidence="10 12">DSM 16041</strain>
    </source>
</reference>
<dbReference type="PATRIC" id="fig|525309.8.peg.604"/>
<evidence type="ECO:0000313" key="12">
    <source>
        <dbReference type="Proteomes" id="UP000003675"/>
    </source>
</evidence>
<feature type="chain" id="PRO_5009951637" evidence="7">
    <location>
        <begin position="34"/>
        <end position="250"/>
    </location>
</feature>
<dbReference type="Proteomes" id="UP000003675">
    <property type="component" value="Unassembled WGS sequence"/>
</dbReference>
<feature type="compositionally biased region" description="Polar residues" evidence="5">
    <location>
        <begin position="152"/>
        <end position="162"/>
    </location>
</feature>
<evidence type="ECO:0000256" key="1">
    <source>
        <dbReference type="ARBA" id="ARBA00022512"/>
    </source>
</evidence>
<keyword evidence="4" id="KW-0572">Peptidoglycan-anchor</keyword>
<feature type="transmembrane region" description="Helical" evidence="6">
    <location>
        <begin position="225"/>
        <end position="243"/>
    </location>
</feature>
<evidence type="ECO:0000313" key="11">
    <source>
        <dbReference type="EMBL" id="KRK59570.1"/>
    </source>
</evidence>
<proteinExistence type="predicted"/>
<dbReference type="RefSeq" id="WP_007124404.1">
    <property type="nucleotide sequence ID" value="NZ_AZDK01000018.1"/>
</dbReference>
<dbReference type="InterPro" id="IPR059115">
    <property type="entry name" value="Rib"/>
</dbReference>
<dbReference type="Pfam" id="PF00746">
    <property type="entry name" value="Gram_pos_anchor"/>
    <property type="match status" value="1"/>
</dbReference>
<dbReference type="NCBIfam" id="TIGR01167">
    <property type="entry name" value="LPXTG_anchor"/>
    <property type="match status" value="1"/>
</dbReference>
<evidence type="ECO:0000256" key="5">
    <source>
        <dbReference type="SAM" id="MobiDB-lite"/>
    </source>
</evidence>